<feature type="signal peptide" evidence="1">
    <location>
        <begin position="1"/>
        <end position="25"/>
    </location>
</feature>
<keyword evidence="1" id="KW-0732">Signal</keyword>
<dbReference type="EMBL" id="LRGB01027779">
    <property type="protein sequence ID" value="KZR95662.1"/>
    <property type="molecule type" value="Genomic_DNA"/>
</dbReference>
<name>A0A164DDD8_9CRUS</name>
<sequence length="87" mass="9216">SISFRSLSSALSWLLLPLRLPATSRNTKLLAILPQTSLHQSTLLLANLHQQLTLLPATTRITNTLISPSPANLTNASSMAAANGGNK</sequence>
<dbReference type="Proteomes" id="UP000076858">
    <property type="component" value="Unassembled WGS sequence"/>
</dbReference>
<accession>A0A164DDD8</accession>
<organism evidence="2 3">
    <name type="scientific">Daphnia magna</name>
    <dbReference type="NCBI Taxonomy" id="35525"/>
    <lineage>
        <taxon>Eukaryota</taxon>
        <taxon>Metazoa</taxon>
        <taxon>Ecdysozoa</taxon>
        <taxon>Arthropoda</taxon>
        <taxon>Crustacea</taxon>
        <taxon>Branchiopoda</taxon>
        <taxon>Diplostraca</taxon>
        <taxon>Cladocera</taxon>
        <taxon>Anomopoda</taxon>
        <taxon>Daphniidae</taxon>
        <taxon>Daphnia</taxon>
    </lineage>
</organism>
<reference evidence="2 3" key="1">
    <citation type="submission" date="2016-03" db="EMBL/GenBank/DDBJ databases">
        <title>EvidentialGene: Evidence-directed Construction of Genes on Genomes.</title>
        <authorList>
            <person name="Gilbert D.G."/>
            <person name="Choi J.-H."/>
            <person name="Mockaitis K."/>
            <person name="Colbourne J."/>
            <person name="Pfrender M."/>
        </authorList>
    </citation>
    <scope>NUCLEOTIDE SEQUENCE [LARGE SCALE GENOMIC DNA]</scope>
    <source>
        <strain evidence="2 3">Xinb3</strain>
        <tissue evidence="2">Complete organism</tissue>
    </source>
</reference>
<protein>
    <submittedName>
        <fullName evidence="2">Uncharacterized protein</fullName>
    </submittedName>
</protein>
<evidence type="ECO:0000313" key="2">
    <source>
        <dbReference type="EMBL" id="KZR95662.1"/>
    </source>
</evidence>
<gene>
    <name evidence="2" type="ORF">APZ42_010483</name>
</gene>
<feature type="chain" id="PRO_5007849557" evidence="1">
    <location>
        <begin position="26"/>
        <end position="87"/>
    </location>
</feature>
<evidence type="ECO:0000313" key="3">
    <source>
        <dbReference type="Proteomes" id="UP000076858"/>
    </source>
</evidence>
<proteinExistence type="predicted"/>
<feature type="non-terminal residue" evidence="2">
    <location>
        <position position="1"/>
    </location>
</feature>
<comment type="caution">
    <text evidence="2">The sequence shown here is derived from an EMBL/GenBank/DDBJ whole genome shotgun (WGS) entry which is preliminary data.</text>
</comment>
<dbReference type="AlphaFoldDB" id="A0A164DDD8"/>
<evidence type="ECO:0000256" key="1">
    <source>
        <dbReference type="SAM" id="SignalP"/>
    </source>
</evidence>
<keyword evidence="3" id="KW-1185">Reference proteome</keyword>